<protein>
    <submittedName>
        <fullName evidence="1">Uncharacterized protein</fullName>
    </submittedName>
</protein>
<reference evidence="1" key="1">
    <citation type="submission" date="2019-08" db="EMBL/GenBank/DDBJ databases">
        <authorList>
            <person name="Kucharzyk K."/>
            <person name="Murdoch R.W."/>
            <person name="Higgins S."/>
            <person name="Loffler F."/>
        </authorList>
    </citation>
    <scope>NUCLEOTIDE SEQUENCE</scope>
</reference>
<accession>A0A645IYT3</accession>
<proteinExistence type="predicted"/>
<gene>
    <name evidence="1" type="ORF">SDC9_204015</name>
</gene>
<name>A0A645IYT3_9ZZZZ</name>
<dbReference type="AlphaFoldDB" id="A0A645IYT3"/>
<comment type="caution">
    <text evidence="1">The sequence shown here is derived from an EMBL/GenBank/DDBJ whole genome shotgun (WGS) entry which is preliminary data.</text>
</comment>
<dbReference type="EMBL" id="VSSQ01126540">
    <property type="protein sequence ID" value="MPN56327.1"/>
    <property type="molecule type" value="Genomic_DNA"/>
</dbReference>
<organism evidence="1">
    <name type="scientific">bioreactor metagenome</name>
    <dbReference type="NCBI Taxonomy" id="1076179"/>
    <lineage>
        <taxon>unclassified sequences</taxon>
        <taxon>metagenomes</taxon>
        <taxon>ecological metagenomes</taxon>
    </lineage>
</organism>
<evidence type="ECO:0000313" key="1">
    <source>
        <dbReference type="EMBL" id="MPN56327.1"/>
    </source>
</evidence>
<sequence length="92" mass="10407">MQDQCRAERLEIVAAGFGRARQLVAVVAGRFRDRLRWRFHPFAELAVKFARLFGAVADHHAADARVAMHDACLAEVVEDVVEHRADEARVRV</sequence>